<evidence type="ECO:0000313" key="2">
    <source>
        <dbReference type="EMBL" id="MBG6137907.1"/>
    </source>
</evidence>
<protein>
    <recommendedName>
        <fullName evidence="4">Secreted protein</fullName>
    </recommendedName>
</protein>
<dbReference type="InterPro" id="IPR049457">
    <property type="entry name" value="Emfourin"/>
</dbReference>
<feature type="chain" id="PRO_5035148443" description="Secreted protein" evidence="1">
    <location>
        <begin position="24"/>
        <end position="142"/>
    </location>
</feature>
<keyword evidence="3" id="KW-1185">Reference proteome</keyword>
<dbReference type="RefSeq" id="WP_197004719.1">
    <property type="nucleotide sequence ID" value="NZ_BONS01000017.1"/>
</dbReference>
<feature type="signal peptide" evidence="1">
    <location>
        <begin position="1"/>
        <end position="23"/>
    </location>
</feature>
<evidence type="ECO:0000256" key="1">
    <source>
        <dbReference type="SAM" id="SignalP"/>
    </source>
</evidence>
<dbReference type="Proteomes" id="UP000622552">
    <property type="component" value="Unassembled WGS sequence"/>
</dbReference>
<dbReference type="Pfam" id="PF20242">
    <property type="entry name" value="Emfourin"/>
    <property type="match status" value="1"/>
</dbReference>
<organism evidence="2 3">
    <name type="scientific">Longispora fulva</name>
    <dbReference type="NCBI Taxonomy" id="619741"/>
    <lineage>
        <taxon>Bacteria</taxon>
        <taxon>Bacillati</taxon>
        <taxon>Actinomycetota</taxon>
        <taxon>Actinomycetes</taxon>
        <taxon>Micromonosporales</taxon>
        <taxon>Micromonosporaceae</taxon>
        <taxon>Longispora</taxon>
    </lineage>
</organism>
<proteinExistence type="predicted"/>
<dbReference type="EMBL" id="JADOUF010000001">
    <property type="protein sequence ID" value="MBG6137907.1"/>
    <property type="molecule type" value="Genomic_DNA"/>
</dbReference>
<name>A0A8J7KQX0_9ACTN</name>
<evidence type="ECO:0008006" key="4">
    <source>
        <dbReference type="Google" id="ProtNLM"/>
    </source>
</evidence>
<evidence type="ECO:0000313" key="3">
    <source>
        <dbReference type="Proteomes" id="UP000622552"/>
    </source>
</evidence>
<sequence length="142" mass="14975">MIARIVTAVAALLLIGVAAPAPASPLRPVARETVAFQVAVRQTGGFGGVDRTVTVSRWTPHLDAPRVLDLAGGREFQALAPSYSSPDLCCDRFNYEVTVAHLDGTSQTVTVFAEAPAPAVLREVISETLRIGTPAARRGALR</sequence>
<dbReference type="AlphaFoldDB" id="A0A8J7KQX0"/>
<comment type="caution">
    <text evidence="2">The sequence shown here is derived from an EMBL/GenBank/DDBJ whole genome shotgun (WGS) entry which is preliminary data.</text>
</comment>
<reference evidence="2" key="1">
    <citation type="submission" date="2020-11" db="EMBL/GenBank/DDBJ databases">
        <title>Sequencing the genomes of 1000 actinobacteria strains.</title>
        <authorList>
            <person name="Klenk H.-P."/>
        </authorList>
    </citation>
    <scope>NUCLEOTIDE SEQUENCE</scope>
    <source>
        <strain evidence="2">DSM 45356</strain>
    </source>
</reference>
<accession>A0A8J7KQX0</accession>
<gene>
    <name evidence="2" type="ORF">IW245_004101</name>
</gene>
<keyword evidence="1" id="KW-0732">Signal</keyword>